<evidence type="ECO:0000256" key="1">
    <source>
        <dbReference type="SAM" id="Phobius"/>
    </source>
</evidence>
<dbReference type="PANTHER" id="PTHR37718:SF2">
    <property type="entry name" value="OS03G0205150 PROTEIN"/>
    <property type="match status" value="1"/>
</dbReference>
<keyword evidence="1" id="KW-1133">Transmembrane helix</keyword>
<keyword evidence="3" id="KW-1185">Reference proteome</keyword>
<dbReference type="AlphaFoldDB" id="A0AAN9L362"/>
<dbReference type="EMBL" id="JAYMYQ010000005">
    <property type="protein sequence ID" value="KAK7327866.1"/>
    <property type="molecule type" value="Genomic_DNA"/>
</dbReference>
<proteinExistence type="predicted"/>
<feature type="transmembrane region" description="Helical" evidence="1">
    <location>
        <begin position="63"/>
        <end position="87"/>
    </location>
</feature>
<dbReference type="PANTHER" id="PTHR37718">
    <property type="entry name" value="BNAC03G61340D PROTEIN"/>
    <property type="match status" value="1"/>
</dbReference>
<dbReference type="Proteomes" id="UP001367508">
    <property type="component" value="Unassembled WGS sequence"/>
</dbReference>
<gene>
    <name evidence="2" type="ORF">VNO77_21959</name>
</gene>
<evidence type="ECO:0000313" key="2">
    <source>
        <dbReference type="EMBL" id="KAK7327866.1"/>
    </source>
</evidence>
<accession>A0AAN9L362</accession>
<sequence>MGYAYPELEWDFRHPLVEASMLVVTNCDGRKVFLHILSMGPQNFDPRHSAELLKYTSFNQCLFIIRFRFCFCFFYLNCFSILLCIIVNRHMDKQNEVLMETYRSMLNELQKLQVLTVPFDQFAVEEEMLMHKLYELMSVHGLTKKNAGNPNASNCSIKEDK</sequence>
<keyword evidence="1" id="KW-0472">Membrane</keyword>
<organism evidence="2 3">
    <name type="scientific">Canavalia gladiata</name>
    <name type="common">Sword bean</name>
    <name type="synonym">Dolichos gladiatus</name>
    <dbReference type="NCBI Taxonomy" id="3824"/>
    <lineage>
        <taxon>Eukaryota</taxon>
        <taxon>Viridiplantae</taxon>
        <taxon>Streptophyta</taxon>
        <taxon>Embryophyta</taxon>
        <taxon>Tracheophyta</taxon>
        <taxon>Spermatophyta</taxon>
        <taxon>Magnoliopsida</taxon>
        <taxon>eudicotyledons</taxon>
        <taxon>Gunneridae</taxon>
        <taxon>Pentapetalae</taxon>
        <taxon>rosids</taxon>
        <taxon>fabids</taxon>
        <taxon>Fabales</taxon>
        <taxon>Fabaceae</taxon>
        <taxon>Papilionoideae</taxon>
        <taxon>50 kb inversion clade</taxon>
        <taxon>NPAAA clade</taxon>
        <taxon>indigoferoid/millettioid clade</taxon>
        <taxon>Phaseoleae</taxon>
        <taxon>Canavalia</taxon>
    </lineage>
</organism>
<name>A0AAN9L362_CANGL</name>
<keyword evidence="1" id="KW-0812">Transmembrane</keyword>
<reference evidence="2 3" key="1">
    <citation type="submission" date="2024-01" db="EMBL/GenBank/DDBJ databases">
        <title>The genomes of 5 underutilized Papilionoideae crops provide insights into root nodulation and disease resistanc.</title>
        <authorList>
            <person name="Jiang F."/>
        </authorList>
    </citation>
    <scope>NUCLEOTIDE SEQUENCE [LARGE SCALE GENOMIC DNA]</scope>
    <source>
        <strain evidence="2">LVBAO_FW01</strain>
        <tissue evidence="2">Leaves</tissue>
    </source>
</reference>
<comment type="caution">
    <text evidence="2">The sequence shown here is derived from an EMBL/GenBank/DDBJ whole genome shotgun (WGS) entry which is preliminary data.</text>
</comment>
<protein>
    <submittedName>
        <fullName evidence="2">Uncharacterized protein</fullName>
    </submittedName>
</protein>
<evidence type="ECO:0000313" key="3">
    <source>
        <dbReference type="Proteomes" id="UP001367508"/>
    </source>
</evidence>